<dbReference type="Pfam" id="PF17868">
    <property type="entry name" value="AAA_lid_8"/>
    <property type="match status" value="1"/>
</dbReference>
<organism evidence="2 3">
    <name type="scientific">Brevibacillus laterosporus</name>
    <name type="common">Bacillus laterosporus</name>
    <dbReference type="NCBI Taxonomy" id="1465"/>
    <lineage>
        <taxon>Bacteria</taxon>
        <taxon>Bacillati</taxon>
        <taxon>Bacillota</taxon>
        <taxon>Bacilli</taxon>
        <taxon>Bacillales</taxon>
        <taxon>Paenibacillaceae</taxon>
        <taxon>Brevibacillus</taxon>
    </lineage>
</organism>
<keyword evidence="3" id="KW-1185">Reference proteome</keyword>
<keyword evidence="2" id="KW-0614">Plasmid</keyword>
<dbReference type="Proteomes" id="UP000319432">
    <property type="component" value="Plasmid p1821L01"/>
</dbReference>
<feature type="domain" description="AAA+ ATPase" evidence="1">
    <location>
        <begin position="35"/>
        <end position="174"/>
    </location>
</feature>
<dbReference type="PANTHER" id="PTHR32204:SF0">
    <property type="entry name" value="ATPASE RAVA"/>
    <property type="match status" value="1"/>
</dbReference>
<accession>A0A518V1V5</accession>
<proteinExistence type="predicted"/>
<dbReference type="CDD" id="cd00009">
    <property type="entry name" value="AAA"/>
    <property type="match status" value="1"/>
</dbReference>
<dbReference type="AlphaFoldDB" id="A0A518V1V5"/>
<dbReference type="OrthoDB" id="1814213at2"/>
<dbReference type="SMART" id="SM00382">
    <property type="entry name" value="AAA"/>
    <property type="match status" value="1"/>
</dbReference>
<dbReference type="InterPro" id="IPR045427">
    <property type="entry name" value="MoxR"/>
</dbReference>
<dbReference type="InterPro" id="IPR050513">
    <property type="entry name" value="RavA_ATPases"/>
</dbReference>
<gene>
    <name evidence="2" type="ORF">EEL30_00335</name>
</gene>
<dbReference type="Gene3D" id="3.40.50.300">
    <property type="entry name" value="P-loop containing nucleotide triphosphate hydrolases"/>
    <property type="match status" value="1"/>
</dbReference>
<name>A0A518V1V5_BRELA</name>
<geneLocation type="plasmid" evidence="2 3">
    <name>p1821L01</name>
</geneLocation>
<dbReference type="EMBL" id="CP033461">
    <property type="protein sequence ID" value="QDX90965.1"/>
    <property type="molecule type" value="Genomic_DNA"/>
</dbReference>
<dbReference type="SUPFAM" id="SSF52540">
    <property type="entry name" value="P-loop containing nucleoside triphosphate hydrolases"/>
    <property type="match status" value="1"/>
</dbReference>
<sequence>MVNAIQKINDLRDYLSYKFVEREEIVEGILLAILAKQHVLLVGPPGTAKSNLVSELAKHITGGNYFQWLLSRFSTPEELFGPVSLQGLEKGIYKRNTLNKLPESHIAFIDEIFKSNSAILNAMLTLINERIFYNDGQPITSPLMTVVGASNEYPEDGENLEALFDRFLLRYHVDYIGEDNHFISMLKGISPKSPMPLSINEITELQLYTAMVNIPNSVLEVLLQIRNKLKDEGIRPSDRRFKQSLNIIRANAFLKQRNTVEYSDLAVLSHSLWETVDQSEKVKVIVKEFCTDKLKFQLDQYFNDANEQFEIVRKQQTAESALEATKKMKDILHSISLLKPQYPARVNECEEVEKKVKIALSKVAEAAIGI</sequence>
<dbReference type="InterPro" id="IPR027417">
    <property type="entry name" value="P-loop_NTPase"/>
</dbReference>
<dbReference type="InterPro" id="IPR003593">
    <property type="entry name" value="AAA+_ATPase"/>
</dbReference>
<protein>
    <submittedName>
        <fullName evidence="2">AAA family ATPase</fullName>
    </submittedName>
</protein>
<dbReference type="PANTHER" id="PTHR32204">
    <property type="entry name" value="ATPASE RAVA"/>
    <property type="match status" value="1"/>
</dbReference>
<evidence type="ECO:0000313" key="2">
    <source>
        <dbReference type="EMBL" id="QDX90965.1"/>
    </source>
</evidence>
<dbReference type="InterPro" id="IPR041538">
    <property type="entry name" value="RavA-like_AAA_lid"/>
</dbReference>
<evidence type="ECO:0000259" key="1">
    <source>
        <dbReference type="SMART" id="SM00382"/>
    </source>
</evidence>
<evidence type="ECO:0000313" key="3">
    <source>
        <dbReference type="Proteomes" id="UP000319432"/>
    </source>
</evidence>
<dbReference type="Pfam" id="PF20030">
    <property type="entry name" value="bpMoxR"/>
    <property type="match status" value="1"/>
</dbReference>
<reference evidence="2 3" key="1">
    <citation type="submission" date="2018-11" db="EMBL/GenBank/DDBJ databases">
        <title>Phylogenetic determinants of toxin gene distribution in genomes of Brevibacillus laterosporus.</title>
        <authorList>
            <person name="Glare T.R."/>
            <person name="Durrant A."/>
            <person name="Berry C."/>
            <person name="Palma L."/>
            <person name="Ormskirk M."/>
            <person name="Cox M.O."/>
        </authorList>
    </citation>
    <scope>NUCLEOTIDE SEQUENCE [LARGE SCALE GENOMIC DNA]</scope>
    <source>
        <strain evidence="2 3">1821L</strain>
        <plasmid evidence="2 3">p1821L01</plasmid>
    </source>
</reference>